<reference evidence="1 2" key="1">
    <citation type="journal article" date="2022" name="Plant J.">
        <title>Chromosome-level genome of Camellia lanceoleosa provides a valuable resource for understanding genome evolution and self-incompatibility.</title>
        <authorList>
            <person name="Gong W."/>
            <person name="Xiao S."/>
            <person name="Wang L."/>
            <person name="Liao Z."/>
            <person name="Chang Y."/>
            <person name="Mo W."/>
            <person name="Hu G."/>
            <person name="Li W."/>
            <person name="Zhao G."/>
            <person name="Zhu H."/>
            <person name="Hu X."/>
            <person name="Ji K."/>
            <person name="Xiang X."/>
            <person name="Song Q."/>
            <person name="Yuan D."/>
            <person name="Jin S."/>
            <person name="Zhang L."/>
        </authorList>
    </citation>
    <scope>NUCLEOTIDE SEQUENCE [LARGE SCALE GENOMIC DNA]</scope>
    <source>
        <strain evidence="1">SQ_2022a</strain>
    </source>
</reference>
<proteinExistence type="predicted"/>
<name>A0ACC0FZF5_9ERIC</name>
<sequence>MKALGGSDFDLNSSKGSLVWTLVLMDWCWSLVKAGNMEEALDSSLLREIDEGDEASANVKAVVERFLAVGVLCTHAMVSVRPTILDAIKMLEEDVKVPTVPKRLTPLMKN</sequence>
<dbReference type="Proteomes" id="UP001060215">
    <property type="component" value="Chromosome 12"/>
</dbReference>
<keyword evidence="2" id="KW-1185">Reference proteome</keyword>
<organism evidence="1 2">
    <name type="scientific">Camellia lanceoleosa</name>
    <dbReference type="NCBI Taxonomy" id="1840588"/>
    <lineage>
        <taxon>Eukaryota</taxon>
        <taxon>Viridiplantae</taxon>
        <taxon>Streptophyta</taxon>
        <taxon>Embryophyta</taxon>
        <taxon>Tracheophyta</taxon>
        <taxon>Spermatophyta</taxon>
        <taxon>Magnoliopsida</taxon>
        <taxon>eudicotyledons</taxon>
        <taxon>Gunneridae</taxon>
        <taxon>Pentapetalae</taxon>
        <taxon>asterids</taxon>
        <taxon>Ericales</taxon>
        <taxon>Theaceae</taxon>
        <taxon>Camellia</taxon>
    </lineage>
</organism>
<gene>
    <name evidence="1" type="ORF">LOK49_LG11G00727</name>
</gene>
<dbReference type="EMBL" id="CM045769">
    <property type="protein sequence ID" value="KAI7993668.1"/>
    <property type="molecule type" value="Genomic_DNA"/>
</dbReference>
<evidence type="ECO:0000313" key="1">
    <source>
        <dbReference type="EMBL" id="KAI7993668.1"/>
    </source>
</evidence>
<evidence type="ECO:0000313" key="2">
    <source>
        <dbReference type="Proteomes" id="UP001060215"/>
    </source>
</evidence>
<comment type="caution">
    <text evidence="1">The sequence shown here is derived from an EMBL/GenBank/DDBJ whole genome shotgun (WGS) entry which is preliminary data.</text>
</comment>
<protein>
    <submittedName>
        <fullName evidence="1">Receptor-like protein kinase</fullName>
    </submittedName>
</protein>
<accession>A0ACC0FZF5</accession>